<evidence type="ECO:0000313" key="2">
    <source>
        <dbReference type="EMBL" id="OGD25431.1"/>
    </source>
</evidence>
<dbReference type="Proteomes" id="UP000176431">
    <property type="component" value="Unassembled WGS sequence"/>
</dbReference>
<reference evidence="2 3" key="1">
    <citation type="journal article" date="2016" name="Nat. Commun.">
        <title>Thousands of microbial genomes shed light on interconnected biogeochemical processes in an aquifer system.</title>
        <authorList>
            <person name="Anantharaman K."/>
            <person name="Brown C.T."/>
            <person name="Hug L.A."/>
            <person name="Sharon I."/>
            <person name="Castelle C.J."/>
            <person name="Probst A.J."/>
            <person name="Thomas B.C."/>
            <person name="Singh A."/>
            <person name="Wilkins M.J."/>
            <person name="Karaoz U."/>
            <person name="Brodie E.L."/>
            <person name="Williams K.H."/>
            <person name="Hubbard S.S."/>
            <person name="Banfield J.F."/>
        </authorList>
    </citation>
    <scope>NUCLEOTIDE SEQUENCE [LARGE SCALE GENOMIC DNA]</scope>
</reference>
<sequence length="277" mass="30682">MKSSFVFGFILLILLIIGILIGLPFAISELKSGSFLFPISFSRILTKPSSNYFYNQPPSATTTSIPQQTVKKISISSVSRYGQGEISLRASYFPNQNEKVNLTGWRIKSIQRGETIIGKGINLPQFDAAPSDIWLSSGDSADIVVGLSPLAVNFRVNNCFGWLNNLYNLGYSLNYCPGGFRLGDLAGLDSACQDLILRAGSCRTPSENDLNASSYKCREWAGKNMTYNACVAGHKNDSNFYKGWKIYTGNNNKIFDSLHDVIELRDQNGILIDSYEY</sequence>
<keyword evidence="1" id="KW-1133">Transmembrane helix</keyword>
<accession>A0A1F5B4C1</accession>
<evidence type="ECO:0000313" key="3">
    <source>
        <dbReference type="Proteomes" id="UP000176431"/>
    </source>
</evidence>
<gene>
    <name evidence="2" type="ORF">A2819_01130</name>
</gene>
<comment type="caution">
    <text evidence="2">The sequence shown here is derived from an EMBL/GenBank/DDBJ whole genome shotgun (WGS) entry which is preliminary data.</text>
</comment>
<proteinExistence type="predicted"/>
<feature type="transmembrane region" description="Helical" evidence="1">
    <location>
        <begin position="6"/>
        <end position="27"/>
    </location>
</feature>
<evidence type="ECO:0008006" key="4">
    <source>
        <dbReference type="Google" id="ProtNLM"/>
    </source>
</evidence>
<keyword evidence="1" id="KW-0812">Transmembrane</keyword>
<evidence type="ECO:0000256" key="1">
    <source>
        <dbReference type="SAM" id="Phobius"/>
    </source>
</evidence>
<name>A0A1F5B4C1_9BACT</name>
<dbReference type="AlphaFoldDB" id="A0A1F5B4C1"/>
<protein>
    <recommendedName>
        <fullName evidence="4">LTD domain-containing protein</fullName>
    </recommendedName>
</protein>
<organism evidence="2 3">
    <name type="scientific">Candidatus Azambacteria bacterium RIFCSPHIGHO2_01_FULL_40_24</name>
    <dbReference type="NCBI Taxonomy" id="1797301"/>
    <lineage>
        <taxon>Bacteria</taxon>
        <taxon>Candidatus Azamiibacteriota</taxon>
    </lineage>
</organism>
<keyword evidence="1" id="KW-0472">Membrane</keyword>
<dbReference type="EMBL" id="MEYK01000012">
    <property type="protein sequence ID" value="OGD25431.1"/>
    <property type="molecule type" value="Genomic_DNA"/>
</dbReference>